<name>A0A2S7SQS2_9BACT</name>
<dbReference type="InterPro" id="IPR025269">
    <property type="entry name" value="SAM-like_dom"/>
</dbReference>
<feature type="domain" description="Phage integrase SAM-like" evidence="2">
    <location>
        <begin position="122"/>
        <end position="222"/>
    </location>
</feature>
<dbReference type="InterPro" id="IPR035386">
    <property type="entry name" value="Arm-DNA-bind_5"/>
</dbReference>
<evidence type="ECO:0008006" key="6">
    <source>
        <dbReference type="Google" id="ProtNLM"/>
    </source>
</evidence>
<protein>
    <recommendedName>
        <fullName evidence="6">Integrase</fullName>
    </recommendedName>
</protein>
<reference evidence="4 5" key="1">
    <citation type="submission" date="2018-01" db="EMBL/GenBank/DDBJ databases">
        <title>A novel member of the phylum Bacteroidetes isolated from glacier ice.</title>
        <authorList>
            <person name="Liu Q."/>
            <person name="Xin Y.-H."/>
        </authorList>
    </citation>
    <scope>NUCLEOTIDE SEQUENCE [LARGE SCALE GENOMIC DNA]</scope>
    <source>
        <strain evidence="4 5">RB1R16</strain>
    </source>
</reference>
<dbReference type="GO" id="GO:0003677">
    <property type="term" value="F:DNA binding"/>
    <property type="evidence" value="ECO:0007669"/>
    <property type="project" value="UniProtKB-KW"/>
</dbReference>
<evidence type="ECO:0000259" key="3">
    <source>
        <dbReference type="Pfam" id="PF17293"/>
    </source>
</evidence>
<comment type="caution">
    <text evidence="4">The sequence shown here is derived from an EMBL/GenBank/DDBJ whole genome shotgun (WGS) entry which is preliminary data.</text>
</comment>
<gene>
    <name evidence="4" type="ORF">CJD36_021115</name>
</gene>
<organism evidence="4 5">
    <name type="scientific">Flavipsychrobacter stenotrophus</name>
    <dbReference type="NCBI Taxonomy" id="2077091"/>
    <lineage>
        <taxon>Bacteria</taxon>
        <taxon>Pseudomonadati</taxon>
        <taxon>Bacteroidota</taxon>
        <taxon>Chitinophagia</taxon>
        <taxon>Chitinophagales</taxon>
        <taxon>Chitinophagaceae</taxon>
        <taxon>Flavipsychrobacter</taxon>
    </lineage>
</organism>
<feature type="domain" description="Arm DNA-binding" evidence="3">
    <location>
        <begin position="31"/>
        <end position="104"/>
    </location>
</feature>
<dbReference type="Gene3D" id="1.10.150.130">
    <property type="match status" value="1"/>
</dbReference>
<keyword evidence="1" id="KW-0238">DNA-binding</keyword>
<dbReference type="AlphaFoldDB" id="A0A2S7SQS2"/>
<dbReference type="Proteomes" id="UP000239872">
    <property type="component" value="Unassembled WGS sequence"/>
</dbReference>
<dbReference type="Pfam" id="PF13102">
    <property type="entry name" value="Phage_int_SAM_5"/>
    <property type="match status" value="1"/>
</dbReference>
<sequence>MPVGALKSSIMDNRLYISYFLHKESAVTQKRTIYISITIAGKRERVNTGGSVRDVHWDAAKCRIKNQDEDAFTNNKLLAALNTKVTEIYTDSLKQNLPVSAKMIRDKLRSPGETSEYLLRLIQLHNDYVKRKVGIEVSKATYTKYCTLQLKVKAFIRKEYKSNDIALDQLNKGFLMGFELYLKADEHIGHNTAIKYIQFLKRVINYGIGMEWLKYHPFKAFKCSLHQVVRECLTQEEIDAIRYRLLNVTSAYRFALPCHLLKG</sequence>
<keyword evidence="5" id="KW-1185">Reference proteome</keyword>
<dbReference type="SUPFAM" id="SSF56349">
    <property type="entry name" value="DNA breaking-rejoining enzymes"/>
    <property type="match status" value="1"/>
</dbReference>
<proteinExistence type="predicted"/>
<dbReference type="EMBL" id="PPSL01000008">
    <property type="protein sequence ID" value="PQJ09078.1"/>
    <property type="molecule type" value="Genomic_DNA"/>
</dbReference>
<dbReference type="InterPro" id="IPR010998">
    <property type="entry name" value="Integrase_recombinase_N"/>
</dbReference>
<evidence type="ECO:0000313" key="5">
    <source>
        <dbReference type="Proteomes" id="UP000239872"/>
    </source>
</evidence>
<dbReference type="Pfam" id="PF17293">
    <property type="entry name" value="Arm-DNA-bind_5"/>
    <property type="match status" value="1"/>
</dbReference>
<accession>A0A2S7SQS2</accession>
<evidence type="ECO:0000259" key="2">
    <source>
        <dbReference type="Pfam" id="PF13102"/>
    </source>
</evidence>
<evidence type="ECO:0000313" key="4">
    <source>
        <dbReference type="EMBL" id="PQJ09078.1"/>
    </source>
</evidence>
<evidence type="ECO:0000256" key="1">
    <source>
        <dbReference type="ARBA" id="ARBA00023125"/>
    </source>
</evidence>
<dbReference type="InterPro" id="IPR011010">
    <property type="entry name" value="DNA_brk_join_enz"/>
</dbReference>